<evidence type="ECO:0000256" key="1">
    <source>
        <dbReference type="ARBA" id="ARBA00022801"/>
    </source>
</evidence>
<dbReference type="AlphaFoldDB" id="A0A4P9Y626"/>
<evidence type="ECO:0000313" key="3">
    <source>
        <dbReference type="EMBL" id="RKP13280.1"/>
    </source>
</evidence>
<accession>A0A4P9Y626</accession>
<proteinExistence type="predicted"/>
<dbReference type="EMBL" id="KZ988060">
    <property type="protein sequence ID" value="RKP13280.1"/>
    <property type="molecule type" value="Genomic_DNA"/>
</dbReference>
<gene>
    <name evidence="3" type="ORF">BJ684DRAFT_16303</name>
</gene>
<reference evidence="4" key="1">
    <citation type="journal article" date="2018" name="Nat. Microbiol.">
        <title>Leveraging single-cell genomics to expand the fungal tree of life.</title>
        <authorList>
            <person name="Ahrendt S.R."/>
            <person name="Quandt C.A."/>
            <person name="Ciobanu D."/>
            <person name="Clum A."/>
            <person name="Salamov A."/>
            <person name="Andreopoulos B."/>
            <person name="Cheng J.F."/>
            <person name="Woyke T."/>
            <person name="Pelin A."/>
            <person name="Henrissat B."/>
            <person name="Reynolds N.K."/>
            <person name="Benny G.L."/>
            <person name="Smith M.E."/>
            <person name="James T.Y."/>
            <person name="Grigoriev I.V."/>
        </authorList>
    </citation>
    <scope>NUCLEOTIDE SEQUENCE [LARGE SCALE GENOMIC DNA]</scope>
</reference>
<name>A0A4P9Y626_9FUNG</name>
<dbReference type="Gene3D" id="3.90.70.130">
    <property type="match status" value="1"/>
</dbReference>
<keyword evidence="1" id="KW-0378">Hydrolase</keyword>
<evidence type="ECO:0000259" key="2">
    <source>
        <dbReference type="Pfam" id="PF07910"/>
    </source>
</evidence>
<sequence>MPVCPIDGCQVDGMREEAIEDIIALTASDAHLVPTYAWQEHWATHEEAHCAPIDPVDPDGPMSLLAKKLKLADSTAYLASASTKLYRTKKKEDWSWGCGYRNMQILLSALSTHPEVKGRLPSEEMTIPDLQKALEMAWQQGFDVAGAQQLKGKVLGEKTWIGATEAYTILCGFGIK</sequence>
<keyword evidence="4" id="KW-1185">Reference proteome</keyword>
<dbReference type="InterPro" id="IPR012462">
    <property type="entry name" value="UFSP1/2_DUB_cat"/>
</dbReference>
<dbReference type="GO" id="GO:0016787">
    <property type="term" value="F:hydrolase activity"/>
    <property type="evidence" value="ECO:0007669"/>
    <property type="project" value="UniProtKB-KW"/>
</dbReference>
<dbReference type="Pfam" id="PF07910">
    <property type="entry name" value="Peptidase_C78"/>
    <property type="match status" value="1"/>
</dbReference>
<feature type="domain" description="UFSP1/2/DUB catalytic" evidence="2">
    <location>
        <begin position="75"/>
        <end position="175"/>
    </location>
</feature>
<dbReference type="Proteomes" id="UP000267251">
    <property type="component" value="Unassembled WGS sequence"/>
</dbReference>
<dbReference type="OrthoDB" id="288987at2759"/>
<protein>
    <submittedName>
        <fullName evidence="3">Peptidase family C78-domain-containing protein</fullName>
    </submittedName>
</protein>
<organism evidence="3 4">
    <name type="scientific">Piptocephalis cylindrospora</name>
    <dbReference type="NCBI Taxonomy" id="1907219"/>
    <lineage>
        <taxon>Eukaryota</taxon>
        <taxon>Fungi</taxon>
        <taxon>Fungi incertae sedis</taxon>
        <taxon>Zoopagomycota</taxon>
        <taxon>Zoopagomycotina</taxon>
        <taxon>Zoopagomycetes</taxon>
        <taxon>Zoopagales</taxon>
        <taxon>Piptocephalidaceae</taxon>
        <taxon>Piptocephalis</taxon>
    </lineage>
</organism>
<evidence type="ECO:0000313" key="4">
    <source>
        <dbReference type="Proteomes" id="UP000267251"/>
    </source>
</evidence>